<dbReference type="AlphaFoldDB" id="A0A1G9A4G7"/>
<keyword evidence="1" id="KW-0812">Transmembrane</keyword>
<keyword evidence="1" id="KW-0472">Membrane</keyword>
<evidence type="ECO:0000313" key="2">
    <source>
        <dbReference type="EMBL" id="SDK22167.1"/>
    </source>
</evidence>
<proteinExistence type="predicted"/>
<accession>A0A1G9A4G7</accession>
<feature type="transmembrane region" description="Helical" evidence="1">
    <location>
        <begin position="21"/>
        <end position="46"/>
    </location>
</feature>
<evidence type="ECO:0008006" key="4">
    <source>
        <dbReference type="Google" id="ProtNLM"/>
    </source>
</evidence>
<evidence type="ECO:0000313" key="3">
    <source>
        <dbReference type="Proteomes" id="UP000198510"/>
    </source>
</evidence>
<reference evidence="2 3" key="1">
    <citation type="submission" date="2016-10" db="EMBL/GenBank/DDBJ databases">
        <authorList>
            <person name="de Groot N.N."/>
        </authorList>
    </citation>
    <scope>NUCLEOTIDE SEQUENCE [LARGE SCALE GENOMIC DNA]</scope>
    <source>
        <strain evidence="2 3">DSM 25186</strain>
    </source>
</reference>
<dbReference type="EMBL" id="FNFO01000002">
    <property type="protein sequence ID" value="SDK22167.1"/>
    <property type="molecule type" value="Genomic_DNA"/>
</dbReference>
<name>A0A1G9A4G7_9BACT</name>
<evidence type="ECO:0000256" key="1">
    <source>
        <dbReference type="SAM" id="Phobius"/>
    </source>
</evidence>
<keyword evidence="1" id="KW-1133">Transmembrane helix</keyword>
<feature type="transmembrane region" description="Helical" evidence="1">
    <location>
        <begin position="90"/>
        <end position="111"/>
    </location>
</feature>
<dbReference type="Proteomes" id="UP000198510">
    <property type="component" value="Unassembled WGS sequence"/>
</dbReference>
<sequence length="143" mass="14908">MMKMILSLDTHVSASRKLLWAAPLAGVVAAVLNGMLFSVASFLAWIPADFLMPTTGEAFGLGPVMVSSFLPSLGAGLVLALLSRFSERPLFVFSVLAGGVLAGSFISPLGIGAPVRMIAVLEVMHVLAAVTIVGGLRYALTHR</sequence>
<keyword evidence="3" id="KW-1185">Reference proteome</keyword>
<feature type="transmembrane region" description="Helical" evidence="1">
    <location>
        <begin position="117"/>
        <end position="140"/>
    </location>
</feature>
<feature type="transmembrane region" description="Helical" evidence="1">
    <location>
        <begin position="58"/>
        <end position="83"/>
    </location>
</feature>
<protein>
    <recommendedName>
        <fullName evidence="4">Major facilitator superfamily (MFS) profile domain-containing protein</fullName>
    </recommendedName>
</protein>
<gene>
    <name evidence="2" type="ORF">SAMN05421823_102178</name>
</gene>
<organism evidence="2 3">
    <name type="scientific">Catalinimonas alkaloidigena</name>
    <dbReference type="NCBI Taxonomy" id="1075417"/>
    <lineage>
        <taxon>Bacteria</taxon>
        <taxon>Pseudomonadati</taxon>
        <taxon>Bacteroidota</taxon>
        <taxon>Cytophagia</taxon>
        <taxon>Cytophagales</taxon>
        <taxon>Catalimonadaceae</taxon>
        <taxon>Catalinimonas</taxon>
    </lineage>
</organism>
<dbReference type="InterPro" id="IPR045713">
    <property type="entry name" value="DUF6069"/>
</dbReference>
<dbReference type="Pfam" id="PF19545">
    <property type="entry name" value="DUF6069"/>
    <property type="match status" value="1"/>
</dbReference>
<dbReference type="RefSeq" id="WP_143017103.1">
    <property type="nucleotide sequence ID" value="NZ_FNFO01000002.1"/>
</dbReference>